<evidence type="ECO:0000256" key="5">
    <source>
        <dbReference type="ARBA" id="ARBA00009320"/>
    </source>
</evidence>
<comment type="similarity">
    <text evidence="5 11">Belongs to the class-IV pyridoxal-phosphate-dependent aminotransferase family.</text>
</comment>
<organism evidence="13 14">
    <name type="scientific">Lutibacter flavus</name>
    <dbReference type="NCBI Taxonomy" id="691689"/>
    <lineage>
        <taxon>Bacteria</taxon>
        <taxon>Pseudomonadati</taxon>
        <taxon>Bacteroidota</taxon>
        <taxon>Flavobacteriia</taxon>
        <taxon>Flavobacteriales</taxon>
        <taxon>Flavobacteriaceae</taxon>
        <taxon>Lutibacter</taxon>
    </lineage>
</organism>
<comment type="pathway">
    <text evidence="2">Amino-acid biosynthesis; L-isoleucine biosynthesis; L-isoleucine from 2-oxobutanoate: step 4/4.</text>
</comment>
<reference evidence="14" key="1">
    <citation type="submission" date="2017-06" db="EMBL/GenBank/DDBJ databases">
        <authorList>
            <person name="Varghese N."/>
            <person name="Submissions S."/>
        </authorList>
    </citation>
    <scope>NUCLEOTIDE SEQUENCE [LARGE SCALE GENOMIC DNA]</scope>
    <source>
        <strain evidence="14">DSM 27993</strain>
    </source>
</reference>
<dbReference type="EMBL" id="FZNX01000001">
    <property type="protein sequence ID" value="SNR33107.1"/>
    <property type="molecule type" value="Genomic_DNA"/>
</dbReference>
<evidence type="ECO:0000256" key="11">
    <source>
        <dbReference type="RuleBase" id="RU004106"/>
    </source>
</evidence>
<dbReference type="InterPro" id="IPR036038">
    <property type="entry name" value="Aminotransferase-like"/>
</dbReference>
<accession>A0A238VGB4</accession>
<dbReference type="PANTHER" id="PTHR42743:SF11">
    <property type="entry name" value="AMINODEOXYCHORISMATE LYASE"/>
    <property type="match status" value="1"/>
</dbReference>
<comment type="catalytic activity">
    <reaction evidence="9">
        <text>L-isoleucine + 2-oxoglutarate = (S)-3-methyl-2-oxopentanoate + L-glutamate</text>
        <dbReference type="Rhea" id="RHEA:24801"/>
        <dbReference type="ChEBI" id="CHEBI:16810"/>
        <dbReference type="ChEBI" id="CHEBI:29985"/>
        <dbReference type="ChEBI" id="CHEBI:35146"/>
        <dbReference type="ChEBI" id="CHEBI:58045"/>
        <dbReference type="EC" id="2.6.1.42"/>
    </reaction>
</comment>
<dbReference type="EC" id="2.6.1.42" evidence="6"/>
<comment type="pathway">
    <text evidence="3">Amino-acid biosynthesis; L-valine biosynthesis; L-valine from pyruvate: step 4/4.</text>
</comment>
<evidence type="ECO:0000256" key="1">
    <source>
        <dbReference type="ARBA" id="ARBA00001933"/>
    </source>
</evidence>
<sequence length="272" mass="31438">MINFNGYFIEDSKELFNANNRAFKYGDALFETIKVKKSKVLFLEDHYFRLMASMRMLRMEIPMSLTLEFFENEILKTVEENKLENARIRFSVFRKDGGLYTPLTNEISYLIEASKLNIAIKEIYTLDIYKDYYIYSGLLSTLKTTNKITNVLASIYAKENNLDNCVLLNEKKNVVEAINGNIFVIFKNKIKTPALTEGCVKGIMRKKIIELISENNEYSLEETSISPFELQKADEVFITNAIIGIQPVTNYKKSSFNTKITEELAIRLDNLV</sequence>
<dbReference type="Gene3D" id="3.30.470.10">
    <property type="match status" value="1"/>
</dbReference>
<evidence type="ECO:0000313" key="13">
    <source>
        <dbReference type="EMBL" id="SNR33107.1"/>
    </source>
</evidence>
<keyword evidence="7 12" id="KW-0663">Pyridoxal phosphate</keyword>
<dbReference type="RefSeq" id="WP_089376758.1">
    <property type="nucleotide sequence ID" value="NZ_FZNX01000001.1"/>
</dbReference>
<protein>
    <recommendedName>
        <fullName evidence="6">branched-chain-amino-acid transaminase</fullName>
        <ecNumber evidence="6">2.6.1.42</ecNumber>
    </recommendedName>
</protein>
<dbReference type="PANTHER" id="PTHR42743">
    <property type="entry name" value="AMINO-ACID AMINOTRANSFERASE"/>
    <property type="match status" value="1"/>
</dbReference>
<proteinExistence type="inferred from homology"/>
<dbReference type="Proteomes" id="UP000198412">
    <property type="component" value="Unassembled WGS sequence"/>
</dbReference>
<dbReference type="GO" id="GO:0004084">
    <property type="term" value="F:branched-chain-amino-acid transaminase activity"/>
    <property type="evidence" value="ECO:0007669"/>
    <property type="project" value="UniProtKB-EC"/>
</dbReference>
<dbReference type="InterPro" id="IPR050571">
    <property type="entry name" value="Class-IV_PLP-Dep_Aminotrnsfr"/>
</dbReference>
<dbReference type="GO" id="GO:0046394">
    <property type="term" value="P:carboxylic acid biosynthetic process"/>
    <property type="evidence" value="ECO:0007669"/>
    <property type="project" value="UniProtKB-ARBA"/>
</dbReference>
<evidence type="ECO:0000256" key="7">
    <source>
        <dbReference type="ARBA" id="ARBA00022898"/>
    </source>
</evidence>
<comment type="catalytic activity">
    <reaction evidence="8">
        <text>L-valine + 2-oxoglutarate = 3-methyl-2-oxobutanoate + L-glutamate</text>
        <dbReference type="Rhea" id="RHEA:24813"/>
        <dbReference type="ChEBI" id="CHEBI:11851"/>
        <dbReference type="ChEBI" id="CHEBI:16810"/>
        <dbReference type="ChEBI" id="CHEBI:29985"/>
        <dbReference type="ChEBI" id="CHEBI:57762"/>
        <dbReference type="EC" id="2.6.1.42"/>
    </reaction>
</comment>
<evidence type="ECO:0000256" key="2">
    <source>
        <dbReference type="ARBA" id="ARBA00004824"/>
    </source>
</evidence>
<dbReference type="Gene3D" id="3.20.10.10">
    <property type="entry name" value="D-amino Acid Aminotransferase, subunit A, domain 2"/>
    <property type="match status" value="1"/>
</dbReference>
<dbReference type="InterPro" id="IPR018300">
    <property type="entry name" value="Aminotrans_IV_CS"/>
</dbReference>
<evidence type="ECO:0000313" key="14">
    <source>
        <dbReference type="Proteomes" id="UP000198412"/>
    </source>
</evidence>
<evidence type="ECO:0000256" key="9">
    <source>
        <dbReference type="ARBA" id="ARBA00048798"/>
    </source>
</evidence>
<keyword evidence="14" id="KW-1185">Reference proteome</keyword>
<dbReference type="OrthoDB" id="9805628at2"/>
<dbReference type="CDD" id="cd00449">
    <property type="entry name" value="PLPDE_IV"/>
    <property type="match status" value="1"/>
</dbReference>
<dbReference type="SUPFAM" id="SSF56752">
    <property type="entry name" value="D-aminoacid aminotransferase-like PLP-dependent enzymes"/>
    <property type="match status" value="1"/>
</dbReference>
<evidence type="ECO:0000256" key="6">
    <source>
        <dbReference type="ARBA" id="ARBA00013053"/>
    </source>
</evidence>
<evidence type="ECO:0000256" key="8">
    <source>
        <dbReference type="ARBA" id="ARBA00048212"/>
    </source>
</evidence>
<keyword evidence="13" id="KW-0032">Aminotransferase</keyword>
<evidence type="ECO:0000256" key="4">
    <source>
        <dbReference type="ARBA" id="ARBA00005072"/>
    </source>
</evidence>
<evidence type="ECO:0000256" key="12">
    <source>
        <dbReference type="RuleBase" id="RU004516"/>
    </source>
</evidence>
<comment type="pathway">
    <text evidence="4">Amino-acid biosynthesis; L-leucine biosynthesis; L-leucine from 3-methyl-2-oxobutanoate: step 4/4.</text>
</comment>
<dbReference type="InterPro" id="IPR043132">
    <property type="entry name" value="BCAT-like_C"/>
</dbReference>
<comment type="catalytic activity">
    <reaction evidence="10">
        <text>L-leucine + 2-oxoglutarate = 4-methyl-2-oxopentanoate + L-glutamate</text>
        <dbReference type="Rhea" id="RHEA:18321"/>
        <dbReference type="ChEBI" id="CHEBI:16810"/>
        <dbReference type="ChEBI" id="CHEBI:17865"/>
        <dbReference type="ChEBI" id="CHEBI:29985"/>
        <dbReference type="ChEBI" id="CHEBI:57427"/>
        <dbReference type="EC" id="2.6.1.42"/>
    </reaction>
</comment>
<dbReference type="InterPro" id="IPR043131">
    <property type="entry name" value="BCAT-like_N"/>
</dbReference>
<dbReference type="InterPro" id="IPR001544">
    <property type="entry name" value="Aminotrans_IV"/>
</dbReference>
<comment type="cofactor">
    <cofactor evidence="1 12">
        <name>pyridoxal 5'-phosphate</name>
        <dbReference type="ChEBI" id="CHEBI:597326"/>
    </cofactor>
</comment>
<dbReference type="Pfam" id="PF01063">
    <property type="entry name" value="Aminotran_4"/>
    <property type="match status" value="1"/>
</dbReference>
<name>A0A238VGB4_9FLAO</name>
<dbReference type="PROSITE" id="PS00770">
    <property type="entry name" value="AA_TRANSFER_CLASS_4"/>
    <property type="match status" value="1"/>
</dbReference>
<evidence type="ECO:0000256" key="3">
    <source>
        <dbReference type="ARBA" id="ARBA00004931"/>
    </source>
</evidence>
<gene>
    <name evidence="13" type="ORF">SAMN04488111_0412</name>
</gene>
<keyword evidence="13" id="KW-0808">Transferase</keyword>
<dbReference type="AlphaFoldDB" id="A0A238VGB4"/>
<evidence type="ECO:0000256" key="10">
    <source>
        <dbReference type="ARBA" id="ARBA00049229"/>
    </source>
</evidence>